<keyword evidence="3" id="KW-1185">Reference proteome</keyword>
<dbReference type="AlphaFoldDB" id="A0A832V2F5"/>
<name>A0A832V2F5_9ARCH</name>
<reference evidence="2 3" key="1">
    <citation type="journal article" name="Nat. Commun.">
        <title>Undinarchaeota illuminate DPANN phylogeny and the impact of gene transfer on archaeal evolution.</title>
        <authorList>
            <person name="Dombrowski N."/>
            <person name="Williams T.A."/>
            <person name="Sun J."/>
            <person name="Woodcroft B.J."/>
            <person name="Lee J.H."/>
            <person name="Minh B.Q."/>
            <person name="Rinke C."/>
            <person name="Spang A."/>
        </authorList>
    </citation>
    <scope>NUCLEOTIDE SEQUENCE [LARGE SCALE GENOMIC DNA]</scope>
    <source>
        <strain evidence="2">MAG_bin1129</strain>
    </source>
</reference>
<evidence type="ECO:0000313" key="2">
    <source>
        <dbReference type="EMBL" id="HIK00808.1"/>
    </source>
</evidence>
<feature type="transmembrane region" description="Helical" evidence="1">
    <location>
        <begin position="9"/>
        <end position="32"/>
    </location>
</feature>
<evidence type="ECO:0000313" key="3">
    <source>
        <dbReference type="Proteomes" id="UP000646946"/>
    </source>
</evidence>
<keyword evidence="1" id="KW-0472">Membrane</keyword>
<accession>A0A832V2F5</accession>
<evidence type="ECO:0000256" key="1">
    <source>
        <dbReference type="SAM" id="Phobius"/>
    </source>
</evidence>
<organism evidence="2 3">
    <name type="scientific">Candidatus Naiadarchaeum limnaeum</name>
    <dbReference type="NCBI Taxonomy" id="2756139"/>
    <lineage>
        <taxon>Archaea</taxon>
        <taxon>Candidatus Undinarchaeota</taxon>
        <taxon>Candidatus Undinarchaeia</taxon>
        <taxon>Candidatus Naiadarchaeales</taxon>
        <taxon>Candidatus Naiadarchaeaceae</taxon>
        <taxon>Candidatus Naiadarchaeum</taxon>
    </lineage>
</organism>
<dbReference type="Proteomes" id="UP000646946">
    <property type="component" value="Unassembled WGS sequence"/>
</dbReference>
<keyword evidence="1" id="KW-0812">Transmembrane</keyword>
<protein>
    <submittedName>
        <fullName evidence="2">Uncharacterized protein</fullName>
    </submittedName>
</protein>
<dbReference type="EMBL" id="DVAB01000038">
    <property type="protein sequence ID" value="HIK00808.1"/>
    <property type="molecule type" value="Genomic_DNA"/>
</dbReference>
<keyword evidence="1" id="KW-1133">Transmembrane helix</keyword>
<proteinExistence type="predicted"/>
<sequence>MGSKKGIELALNTVVIMAILLLVTVVIIAFFLGATGSIFEPLAHLIKGGGEQINKSAPPIFQSALII</sequence>
<comment type="caution">
    <text evidence="2">The sequence shown here is derived from an EMBL/GenBank/DDBJ whole genome shotgun (WGS) entry which is preliminary data.</text>
</comment>
<gene>
    <name evidence="2" type="ORF">H1016_04695</name>
</gene>